<comment type="caution">
    <text evidence="1">The sequence shown here is derived from an EMBL/GenBank/DDBJ whole genome shotgun (WGS) entry which is preliminary data.</text>
</comment>
<evidence type="ECO:0000313" key="1">
    <source>
        <dbReference type="EMBL" id="KAK4430890.1"/>
    </source>
</evidence>
<protein>
    <submittedName>
        <fullName evidence="1">Uncharacterized protein</fullName>
    </submittedName>
</protein>
<reference evidence="1" key="1">
    <citation type="submission" date="2020-06" db="EMBL/GenBank/DDBJ databases">
        <authorList>
            <person name="Li T."/>
            <person name="Hu X."/>
            <person name="Zhang T."/>
            <person name="Song X."/>
            <person name="Zhang H."/>
            <person name="Dai N."/>
            <person name="Sheng W."/>
            <person name="Hou X."/>
            <person name="Wei L."/>
        </authorList>
    </citation>
    <scope>NUCLEOTIDE SEQUENCE</scope>
    <source>
        <strain evidence="1">3651</strain>
        <tissue evidence="1">Leaf</tissue>
    </source>
</reference>
<dbReference type="Proteomes" id="UP001293254">
    <property type="component" value="Unassembled WGS sequence"/>
</dbReference>
<dbReference type="EMBL" id="JACGWO010000003">
    <property type="protein sequence ID" value="KAK4430890.1"/>
    <property type="molecule type" value="Genomic_DNA"/>
</dbReference>
<reference evidence="1" key="2">
    <citation type="journal article" date="2024" name="Plant">
        <title>Genomic evolution and insights into agronomic trait innovations of Sesamum species.</title>
        <authorList>
            <person name="Miao H."/>
            <person name="Wang L."/>
            <person name="Qu L."/>
            <person name="Liu H."/>
            <person name="Sun Y."/>
            <person name="Le M."/>
            <person name="Wang Q."/>
            <person name="Wei S."/>
            <person name="Zheng Y."/>
            <person name="Lin W."/>
            <person name="Duan Y."/>
            <person name="Cao H."/>
            <person name="Xiong S."/>
            <person name="Wang X."/>
            <person name="Wei L."/>
            <person name="Li C."/>
            <person name="Ma Q."/>
            <person name="Ju M."/>
            <person name="Zhao R."/>
            <person name="Li G."/>
            <person name="Mu C."/>
            <person name="Tian Q."/>
            <person name="Mei H."/>
            <person name="Zhang T."/>
            <person name="Gao T."/>
            <person name="Zhang H."/>
        </authorList>
    </citation>
    <scope>NUCLEOTIDE SEQUENCE</scope>
    <source>
        <strain evidence="1">3651</strain>
    </source>
</reference>
<proteinExistence type="predicted"/>
<accession>A0AAE1YIH3</accession>
<name>A0AAE1YIH3_9LAMI</name>
<dbReference type="AlphaFoldDB" id="A0AAE1YIH3"/>
<gene>
    <name evidence="1" type="ORF">Salat_0850900</name>
</gene>
<sequence length="130" mass="15082">MIESSKKKILTGQVLRAPASYHVHGTYKIMLRGRIRRLFSTMLSRSQAQWKGGLFRLDNYLAKAPSFLQSGGELWQHPIFGTRMNAVVKKLKLLKSIFRAQRRKKWELTLNVVGFLVQAQEMVQLHRQDS</sequence>
<keyword evidence="2" id="KW-1185">Reference proteome</keyword>
<organism evidence="1 2">
    <name type="scientific">Sesamum alatum</name>
    <dbReference type="NCBI Taxonomy" id="300844"/>
    <lineage>
        <taxon>Eukaryota</taxon>
        <taxon>Viridiplantae</taxon>
        <taxon>Streptophyta</taxon>
        <taxon>Embryophyta</taxon>
        <taxon>Tracheophyta</taxon>
        <taxon>Spermatophyta</taxon>
        <taxon>Magnoliopsida</taxon>
        <taxon>eudicotyledons</taxon>
        <taxon>Gunneridae</taxon>
        <taxon>Pentapetalae</taxon>
        <taxon>asterids</taxon>
        <taxon>lamiids</taxon>
        <taxon>Lamiales</taxon>
        <taxon>Pedaliaceae</taxon>
        <taxon>Sesamum</taxon>
    </lineage>
</organism>
<evidence type="ECO:0000313" key="2">
    <source>
        <dbReference type="Proteomes" id="UP001293254"/>
    </source>
</evidence>